<dbReference type="ExpressionAtlas" id="Q9LQP0">
    <property type="expression patterns" value="baseline and differential"/>
</dbReference>
<evidence type="ECO:0000313" key="2">
    <source>
        <dbReference type="EMBL" id="AAF75091.1"/>
    </source>
</evidence>
<reference key="2">
    <citation type="journal article" date="2000" name="Nature">
        <title>Sequence and analysis of chromosome 1 of the plant Arabidopsis thaliana.</title>
        <authorList>
            <person name="Theologis A."/>
            <person name="Ecker J.R."/>
            <person name="Palm C.J."/>
            <person name="Federspiel N.A."/>
            <person name="Kaul S."/>
            <person name="White O."/>
            <person name="Alonso J."/>
            <person name="Altafi H."/>
            <person name="Araujo R."/>
            <person name="Bowman C.L."/>
            <person name="Brooks S.Y."/>
            <person name="Buehler E."/>
            <person name="Chan A."/>
            <person name="Chao Q."/>
            <person name="Chen H."/>
            <person name="Cheuk R.F."/>
            <person name="Chin C.W."/>
            <person name="Chung M.K."/>
            <person name="Conn L."/>
            <person name="Conway A.B."/>
            <person name="Conway A.R."/>
            <person name="Creasy T.H."/>
            <person name="Dewar K."/>
            <person name="Dunn P."/>
            <person name="Etgu P."/>
            <person name="Feldblyum T.V."/>
            <person name="Feng J."/>
            <person name="Fong B."/>
            <person name="Fujii C.Y."/>
            <person name="Gill J.E."/>
            <person name="Goldsmith A.D."/>
            <person name="Haas B."/>
            <person name="Hansen N.F."/>
            <person name="Hughes B."/>
            <person name="Huizar L."/>
            <person name="Hunter J.L."/>
            <person name="Jenkins J."/>
            <person name="Johnson-Hopson C."/>
            <person name="Khan S."/>
            <person name="Khaykin E."/>
            <person name="Kim C.J."/>
            <person name="Koo H.L."/>
            <person name="Kremenetskaia I."/>
            <person name="Kurtz D.B."/>
            <person name="Kwan A."/>
            <person name="Lam B."/>
            <person name="Langin-Hooper S."/>
            <person name="Lee A."/>
            <person name="Lee J.M."/>
            <person name="Lenz C.A."/>
            <person name="Li J.H."/>
            <person name="Li Y."/>
            <person name="Lin X."/>
            <person name="Liu S.X."/>
            <person name="Liu Z.A."/>
            <person name="Luros J.S."/>
            <person name="Maiti R."/>
            <person name="Marziali A."/>
            <person name="Militscher J."/>
            <person name="Miranda M."/>
            <person name="Nguyen M."/>
            <person name="Nierman W.C."/>
            <person name="Osborne B.I."/>
            <person name="Pai G."/>
            <person name="Peterson J."/>
            <person name="Pham P.K."/>
            <person name="Rizzo M."/>
            <person name="Rooney T."/>
            <person name="Rowley D."/>
            <person name="Sakano H."/>
            <person name="Salzberg S.L."/>
            <person name="Schwartz J.R."/>
            <person name="Shinn P."/>
            <person name="Southwick A.M."/>
            <person name="Sun H."/>
            <person name="Tallon L.J."/>
            <person name="Tambunga G."/>
            <person name="Toriumi M.J."/>
            <person name="Town C.D."/>
            <person name="Utterback T."/>
            <person name="Van Aken S."/>
            <person name="Vaysberg M."/>
            <person name="Vysotskaia V.S."/>
            <person name="Walker M."/>
            <person name="Wu D."/>
            <person name="Yu G."/>
            <person name="Fraser C.M."/>
            <person name="Venter J.C."/>
            <person name="Davis R.W."/>
        </authorList>
    </citation>
    <scope>NUCLEOTIDE SEQUENCE [LARGE SCALE GENOMIC DNA]</scope>
    <source>
        <strain>cv. Columbia</strain>
    </source>
</reference>
<protein>
    <submittedName>
        <fullName evidence="2">F24B9.27</fullName>
    </submittedName>
</protein>
<organism evidence="2">
    <name type="scientific">Arabidopsis thaliana</name>
    <name type="common">Mouse-ear cress</name>
    <dbReference type="NCBI Taxonomy" id="3702"/>
    <lineage>
        <taxon>Eukaryota</taxon>
        <taxon>Viridiplantae</taxon>
        <taxon>Streptophyta</taxon>
        <taxon>Embryophyta</taxon>
        <taxon>Tracheophyta</taxon>
        <taxon>Spermatophyta</taxon>
        <taxon>Magnoliopsida</taxon>
        <taxon>eudicotyledons</taxon>
        <taxon>Gunneridae</taxon>
        <taxon>Pentapetalae</taxon>
        <taxon>rosids</taxon>
        <taxon>malvids</taxon>
        <taxon>Brassicales</taxon>
        <taxon>Brassicaceae</taxon>
        <taxon>Camelineae</taxon>
        <taxon>Arabidopsis</taxon>
    </lineage>
</organism>
<feature type="transmembrane region" description="Helical" evidence="1">
    <location>
        <begin position="6"/>
        <end position="24"/>
    </location>
</feature>
<dbReference type="AlphaFoldDB" id="Q9LQP0"/>
<keyword evidence="1" id="KW-1133">Transmembrane helix</keyword>
<keyword evidence="1" id="KW-0812">Transmembrane</keyword>
<proteinExistence type="predicted"/>
<gene>
    <name evidence="2" type="primary">F24B9.27</name>
</gene>
<sequence length="119" mass="13640">MIYLHRIYFIIVLFTLIFHGRLGFSDNNKLHEAEVRALKEIGKKLGKKDWDFNKDPCSGEGTWIVTTYTTKGFESNITCDCSFLPQNSSCHVIRIVVASLMMVTMKGKTTKFLGWSLTR</sequence>
<name>Q9LQP0_ARATH</name>
<accession>Q9LQP0</accession>
<keyword evidence="1" id="KW-0472">Membrane</keyword>
<evidence type="ECO:0000256" key="1">
    <source>
        <dbReference type="SAM" id="Phobius"/>
    </source>
</evidence>
<dbReference type="EMBL" id="AC007583">
    <property type="protein sequence ID" value="AAF75091.1"/>
    <property type="molecule type" value="Genomic_DNA"/>
</dbReference>
<dbReference type="PIR" id="C86211">
    <property type="entry name" value="C86211"/>
</dbReference>
<reference evidence="2" key="3">
    <citation type="submission" date="2000-06" db="EMBL/GenBank/DDBJ databases">
        <authorList>
            <person name="Theologis"/>
        </authorList>
    </citation>
    <scope>NUCLEOTIDE SEQUENCE</scope>
</reference>
<reference evidence="2" key="1">
    <citation type="submission" date="1999-12" db="EMBL/GenBank/DDBJ databases">
        <title>The sequence of BAC F24B9 from Arabidopsis thaliana chromosome 1.</title>
        <authorList>
            <person name="Liu S."/>
            <person name="Yu G."/>
            <person name="Sakano H."/>
            <person name="Jhaveri A."/>
            <person name="Lee J."/>
            <person name="Lenz C."/>
            <person name="Pham P."/>
            <person name="Toriumi M."/>
            <person name="Chin C."/>
            <person name="Choi E."/>
            <person name="Chiou J."/>
            <person name="Gonzalez A."/>
            <person name="Chung M."/>
            <person name="Howng B."/>
            <person name="Koo T."/>
            <person name="Li J."/>
            <person name="Liu A."/>
            <person name="Vaysberg M."/>
            <person name="Altafi H."/>
            <person name="Brooks S."/>
            <person name="Buehler E."/>
            <person name="Chao Q."/>
            <person name="Conn L."/>
            <person name="Conway A.B."/>
            <person name="Hansen N."/>
            <person name="Johnson-Hopson C."/>
            <person name="Khan S."/>
            <person name="Kim C."/>
            <person name="Lam B."/>
            <person name="Nguyen M."/>
            <person name="Palm C."/>
            <person name="Shinn P."/>
            <person name="Davis R.W."/>
            <person name="Ecker J.R."/>
            <person name="Federspiel N.A."/>
            <person name="Theologis A."/>
        </authorList>
    </citation>
    <scope>NUCLEOTIDE SEQUENCE</scope>
</reference>